<sequence>MNLVARTLQKPVPRRDLKIADMAGTVFSLTKHMGNKAQVIGLSKRTPRQATWTPIILASHMRHTLTHTHISHIFLRTLSETYC</sequence>
<dbReference type="AlphaFoldDB" id="A0A1V6RPJ4"/>
<organism evidence="1 2">
    <name type="scientific">Penicillium solitum</name>
    <dbReference type="NCBI Taxonomy" id="60172"/>
    <lineage>
        <taxon>Eukaryota</taxon>
        <taxon>Fungi</taxon>
        <taxon>Dikarya</taxon>
        <taxon>Ascomycota</taxon>
        <taxon>Pezizomycotina</taxon>
        <taxon>Eurotiomycetes</taxon>
        <taxon>Eurotiomycetidae</taxon>
        <taxon>Eurotiales</taxon>
        <taxon>Aspergillaceae</taxon>
        <taxon>Penicillium</taxon>
    </lineage>
</organism>
<accession>A0A1V6RPJ4</accession>
<gene>
    <name evidence="1" type="ORF">PENSOL_c001G02512</name>
</gene>
<evidence type="ECO:0000313" key="1">
    <source>
        <dbReference type="EMBL" id="OQE03576.1"/>
    </source>
</evidence>
<dbReference type="Proteomes" id="UP000191612">
    <property type="component" value="Unassembled WGS sequence"/>
</dbReference>
<keyword evidence="2" id="KW-1185">Reference proteome</keyword>
<proteinExistence type="predicted"/>
<comment type="caution">
    <text evidence="1">The sequence shown here is derived from an EMBL/GenBank/DDBJ whole genome shotgun (WGS) entry which is preliminary data.</text>
</comment>
<reference evidence="2" key="1">
    <citation type="journal article" date="2017" name="Nat. Microbiol.">
        <title>Global analysis of biosynthetic gene clusters reveals vast potential of secondary metabolite production in Penicillium species.</title>
        <authorList>
            <person name="Nielsen J.C."/>
            <person name="Grijseels S."/>
            <person name="Prigent S."/>
            <person name="Ji B."/>
            <person name="Dainat J."/>
            <person name="Nielsen K.F."/>
            <person name="Frisvad J.C."/>
            <person name="Workman M."/>
            <person name="Nielsen J."/>
        </authorList>
    </citation>
    <scope>NUCLEOTIDE SEQUENCE [LARGE SCALE GENOMIC DNA]</scope>
    <source>
        <strain evidence="2">IBT 29525</strain>
    </source>
</reference>
<evidence type="ECO:0000313" key="2">
    <source>
        <dbReference type="Proteomes" id="UP000191612"/>
    </source>
</evidence>
<protein>
    <submittedName>
        <fullName evidence="1">Uncharacterized protein</fullName>
    </submittedName>
</protein>
<dbReference type="EMBL" id="MDYO01000001">
    <property type="protein sequence ID" value="OQE03576.1"/>
    <property type="molecule type" value="Genomic_DNA"/>
</dbReference>
<name>A0A1V6RPJ4_9EURO</name>